<accession>A0AA36GIS4</accession>
<organism evidence="3 4">
    <name type="scientific">Cylicocyclus nassatus</name>
    <name type="common">Nematode worm</name>
    <dbReference type="NCBI Taxonomy" id="53992"/>
    <lineage>
        <taxon>Eukaryota</taxon>
        <taxon>Metazoa</taxon>
        <taxon>Ecdysozoa</taxon>
        <taxon>Nematoda</taxon>
        <taxon>Chromadorea</taxon>
        <taxon>Rhabditida</taxon>
        <taxon>Rhabditina</taxon>
        <taxon>Rhabditomorpha</taxon>
        <taxon>Strongyloidea</taxon>
        <taxon>Strongylidae</taxon>
        <taxon>Cylicocyclus</taxon>
    </lineage>
</organism>
<name>A0AA36GIS4_CYLNA</name>
<feature type="compositionally biased region" description="Low complexity" evidence="1">
    <location>
        <begin position="291"/>
        <end position="320"/>
    </location>
</feature>
<keyword evidence="4" id="KW-1185">Reference proteome</keyword>
<reference evidence="3" key="1">
    <citation type="submission" date="2023-07" db="EMBL/GenBank/DDBJ databases">
        <authorList>
            <consortium name="CYATHOMIX"/>
        </authorList>
    </citation>
    <scope>NUCLEOTIDE SEQUENCE</scope>
    <source>
        <strain evidence="3">N/A</strain>
    </source>
</reference>
<evidence type="ECO:0000313" key="3">
    <source>
        <dbReference type="EMBL" id="CAJ0590436.1"/>
    </source>
</evidence>
<feature type="region of interest" description="Disordered" evidence="1">
    <location>
        <begin position="387"/>
        <end position="414"/>
    </location>
</feature>
<keyword evidence="2" id="KW-1133">Transmembrane helix</keyword>
<feature type="compositionally biased region" description="Low complexity" evidence="1">
    <location>
        <begin position="142"/>
        <end position="163"/>
    </location>
</feature>
<dbReference type="EMBL" id="CATQJL010000001">
    <property type="protein sequence ID" value="CAJ0590436.1"/>
    <property type="molecule type" value="Genomic_DNA"/>
</dbReference>
<dbReference type="AlphaFoldDB" id="A0AA36GIS4"/>
<sequence>MFMAECFEGLSVIAFTTAFQITGLISNLLAAALLHECLAHYLLQPCKDRNSVPYPSKVFTAPNTPRIERKLTRMGGLETSENSAFSPYSPPQQQFSYGKVVSPPPLIKPQPRLAVPLILPQEDRSDSCIYKKIRGKRKERSSSVGEVRSRSPSPQQHQSTRSTARSSPVPTERANDFKRILKHFQIADKRAQLPRRTTMDSIRINSPPSSPANSNDVWSPRIRRNNSREAWSPTRSPAVTSRDTWSPAQRSSLNSAPRSSPSSRDTSGRSRASLSSMHSPMSFLPTRDPSPRSMPSPSSVPCRDPASSSSENANSHSPLSHTGSTPEPVEITIRSAPLTVSVPTPKRRSLPGRWVKETDIDEPLSTHLSPIASPVQEFQDAQAVPAPRSAPLARVPSCDRLQPNGKSSQSRYGGSCRKVLSGLDVNLPHNGYVRRSKSKDERATIALSSSPCRTQKSGSRATLHSIPIFFSNESVRSDQRSQNDASSGKKSVDVHDDLHKQYQQMALSHVQTLSLVADRLADDLSRGEEPVSRNQLGELEFSHFVMCSPHPMLTKGKSLFYNAILPRPGFSDYPVTLMIAPCSQYAPLMRHSASQLFALPGFLELEDQDGSVTKFLHETGTVNLEGRHTKVVAMPRLNLCSFHSLAAHHLNERMDCAAHEELVAFILLQLLAALKMLQSDGVESLSTNFKEFLLAYRFAPNSQTEIWEFPRLIFLPETHGAEIESGGDELVGLCRYAMRALCTLLHHRMDGKAPPIRYRSRYSSALLACATLLQEDKSSSLTKAKNVLEVALWGGETCRSDTEARVWLDVARAECVDSLLRQLVCEPGCRLGARERYRVEFLLGATPRSIVESQAAIVAAKTR</sequence>
<evidence type="ECO:0000256" key="2">
    <source>
        <dbReference type="SAM" id="Phobius"/>
    </source>
</evidence>
<feature type="compositionally biased region" description="Polar residues" evidence="1">
    <location>
        <begin position="233"/>
        <end position="249"/>
    </location>
</feature>
<feature type="compositionally biased region" description="Low complexity" evidence="1">
    <location>
        <begin position="205"/>
        <end position="215"/>
    </location>
</feature>
<gene>
    <name evidence="3" type="ORF">CYNAS_LOCUS2419</name>
</gene>
<feature type="region of interest" description="Disordered" evidence="1">
    <location>
        <begin position="188"/>
        <end position="327"/>
    </location>
</feature>
<proteinExistence type="predicted"/>
<dbReference type="PANTHER" id="PTHR37970">
    <property type="entry name" value="PROTEIN CBG08587"/>
    <property type="match status" value="1"/>
</dbReference>
<protein>
    <submittedName>
        <fullName evidence="3">Uncharacterized protein</fullName>
    </submittedName>
</protein>
<dbReference type="Proteomes" id="UP001176961">
    <property type="component" value="Unassembled WGS sequence"/>
</dbReference>
<feature type="compositionally biased region" description="Low complexity" evidence="1">
    <location>
        <begin position="250"/>
        <end position="271"/>
    </location>
</feature>
<keyword evidence="2" id="KW-0472">Membrane</keyword>
<keyword evidence="2" id="KW-0812">Transmembrane</keyword>
<evidence type="ECO:0000313" key="4">
    <source>
        <dbReference type="Proteomes" id="UP001176961"/>
    </source>
</evidence>
<feature type="region of interest" description="Disordered" evidence="1">
    <location>
        <begin position="129"/>
        <end position="172"/>
    </location>
</feature>
<comment type="caution">
    <text evidence="3">The sequence shown here is derived from an EMBL/GenBank/DDBJ whole genome shotgun (WGS) entry which is preliminary data.</text>
</comment>
<feature type="transmembrane region" description="Helical" evidence="2">
    <location>
        <begin position="12"/>
        <end position="34"/>
    </location>
</feature>
<evidence type="ECO:0000256" key="1">
    <source>
        <dbReference type="SAM" id="MobiDB-lite"/>
    </source>
</evidence>
<dbReference type="PANTHER" id="PTHR37970:SF1">
    <property type="entry name" value="SERINE-RICH ADHESIN FOR PLATELETS"/>
    <property type="match status" value="1"/>
</dbReference>